<organism evidence="1 2">
    <name type="scientific">Fusarium oxysporum f. sp. lycopersici (strain 4287 / CBS 123668 / FGSC 9935 / NRRL 34936)</name>
    <name type="common">Fusarium vascular wilt of tomato</name>
    <dbReference type="NCBI Taxonomy" id="426428"/>
    <lineage>
        <taxon>Eukaryota</taxon>
        <taxon>Fungi</taxon>
        <taxon>Dikarya</taxon>
        <taxon>Ascomycota</taxon>
        <taxon>Pezizomycotina</taxon>
        <taxon>Sordariomycetes</taxon>
        <taxon>Hypocreomycetidae</taxon>
        <taxon>Hypocreales</taxon>
        <taxon>Nectriaceae</taxon>
        <taxon>Fusarium</taxon>
        <taxon>Fusarium oxysporum species complex</taxon>
    </lineage>
</organism>
<dbReference type="AlphaFoldDB" id="A0A0J9ULD1"/>
<reference evidence="1" key="2">
    <citation type="journal article" date="2010" name="Nature">
        <title>Comparative genomics reveals mobile pathogenicity chromosomes in Fusarium.</title>
        <authorList>
            <person name="Ma L.J."/>
            <person name="van der Does H.C."/>
            <person name="Borkovich K.A."/>
            <person name="Coleman J.J."/>
            <person name="Daboussi M.J."/>
            <person name="Di Pietro A."/>
            <person name="Dufresne M."/>
            <person name="Freitag M."/>
            <person name="Grabherr M."/>
            <person name="Henrissat B."/>
            <person name="Houterman P.M."/>
            <person name="Kang S."/>
            <person name="Shim W.B."/>
            <person name="Woloshuk C."/>
            <person name="Xie X."/>
            <person name="Xu J.R."/>
            <person name="Antoniw J."/>
            <person name="Baker S.E."/>
            <person name="Bluhm B.H."/>
            <person name="Breakspear A."/>
            <person name="Brown D.W."/>
            <person name="Butchko R.A."/>
            <person name="Chapman S."/>
            <person name="Coulson R."/>
            <person name="Coutinho P.M."/>
            <person name="Danchin E.G."/>
            <person name="Diener A."/>
            <person name="Gale L.R."/>
            <person name="Gardiner D.M."/>
            <person name="Goff S."/>
            <person name="Hammond-Kosack K.E."/>
            <person name="Hilburn K."/>
            <person name="Hua-Van A."/>
            <person name="Jonkers W."/>
            <person name="Kazan K."/>
            <person name="Kodira C.D."/>
            <person name="Koehrsen M."/>
            <person name="Kumar L."/>
            <person name="Lee Y.H."/>
            <person name="Li L."/>
            <person name="Manners J.M."/>
            <person name="Miranda-Saavedra D."/>
            <person name="Mukherjee M."/>
            <person name="Park G."/>
            <person name="Park J."/>
            <person name="Park S.Y."/>
            <person name="Proctor R.H."/>
            <person name="Regev A."/>
            <person name="Ruiz-Roldan M.C."/>
            <person name="Sain D."/>
            <person name="Sakthikumar S."/>
            <person name="Sykes S."/>
            <person name="Schwartz D.C."/>
            <person name="Turgeon B.G."/>
            <person name="Wapinski I."/>
            <person name="Yoder O."/>
            <person name="Young S."/>
            <person name="Zeng Q."/>
            <person name="Zhou S."/>
            <person name="Galagan J."/>
            <person name="Cuomo C.A."/>
            <person name="Kistler H.C."/>
            <person name="Rep M."/>
        </authorList>
    </citation>
    <scope>NUCLEOTIDE SEQUENCE [LARGE SCALE GENOMIC DNA]</scope>
    <source>
        <strain evidence="1">4287</strain>
    </source>
</reference>
<dbReference type="KEGG" id="fox:FOXG_18669"/>
<evidence type="ECO:0000313" key="2">
    <source>
        <dbReference type="Proteomes" id="UP000009097"/>
    </source>
</evidence>
<dbReference type="EMBL" id="DS231699">
    <property type="protein sequence ID" value="KNB00209.1"/>
    <property type="molecule type" value="Genomic_DNA"/>
</dbReference>
<dbReference type="Proteomes" id="UP000009097">
    <property type="component" value="Unassembled WGS sequence"/>
</dbReference>
<evidence type="ECO:0000313" key="1">
    <source>
        <dbReference type="EMBL" id="KNB00209.1"/>
    </source>
</evidence>
<reference evidence="1" key="1">
    <citation type="submission" date="2007-04" db="EMBL/GenBank/DDBJ databases">
        <authorList>
            <consortium name="The Broad Institute Genome Sequencing Platform"/>
            <person name="Birren B."/>
            <person name="Lander E."/>
            <person name="Galagan J."/>
            <person name="Nusbaum C."/>
            <person name="Devon K."/>
            <person name="Ma L.-J."/>
            <person name="Jaffe D."/>
            <person name="Butler J."/>
            <person name="Alvarez P."/>
            <person name="Gnerre S."/>
            <person name="Grabherr M."/>
            <person name="Kleber M."/>
            <person name="Mauceli E."/>
            <person name="Brockman W."/>
            <person name="MacCallum I.A."/>
            <person name="Young S."/>
            <person name="LaButti K."/>
            <person name="DeCaprio D."/>
            <person name="Crawford M."/>
            <person name="Koehrsen M."/>
            <person name="Engels R."/>
            <person name="Montgomery P."/>
            <person name="Pearson M."/>
            <person name="Howarth C."/>
            <person name="Larson L."/>
            <person name="White J."/>
            <person name="O'Leary S."/>
            <person name="Kodira C."/>
            <person name="Zeng Q."/>
            <person name="Yandava C."/>
            <person name="Alvarado L."/>
            <person name="Kistler C."/>
            <person name="Shim W.-B."/>
            <person name="Kang S."/>
            <person name="Woloshuk C."/>
        </authorList>
    </citation>
    <scope>NUCLEOTIDE SEQUENCE</scope>
    <source>
        <strain evidence="1">4287</strain>
    </source>
</reference>
<accession>A0A0J9ULD1</accession>
<proteinExistence type="predicted"/>
<dbReference type="RefSeq" id="XP_018238254.1">
    <property type="nucleotide sequence ID" value="XM_018398806.1"/>
</dbReference>
<dbReference type="VEuPathDB" id="FungiDB:FOXG_18669"/>
<sequence length="73" mass="8162">MGTLFLMREVQWRKPVASASSNIDDIHHLHSDSSSRFSSYLTRLHNDAMSAILALTPQQGFITIEGLQPPTTH</sequence>
<protein>
    <submittedName>
        <fullName evidence="1">Uncharacterized protein</fullName>
    </submittedName>
</protein>
<name>A0A0J9ULD1_FUSO4</name>
<dbReference type="GeneID" id="28959375"/>
<gene>
    <name evidence="1" type="ORF">FOXG_18669</name>
</gene>